<evidence type="ECO:0008006" key="2">
    <source>
        <dbReference type="Google" id="ProtNLM"/>
    </source>
</evidence>
<accession>A5BW91</accession>
<dbReference type="EMBL" id="AM473428">
    <property type="protein sequence ID" value="CAN79381.1"/>
    <property type="molecule type" value="Genomic_DNA"/>
</dbReference>
<evidence type="ECO:0000313" key="1">
    <source>
        <dbReference type="EMBL" id="CAN79381.1"/>
    </source>
</evidence>
<dbReference type="AlphaFoldDB" id="A5BW91"/>
<proteinExistence type="predicted"/>
<dbReference type="PANTHER" id="PTHR47481">
    <property type="match status" value="1"/>
</dbReference>
<dbReference type="PANTHER" id="PTHR47481:SF22">
    <property type="entry name" value="RETROTRANSPOSON GAG DOMAIN-CONTAINING PROTEIN"/>
    <property type="match status" value="1"/>
</dbReference>
<gene>
    <name evidence="1" type="ORF">VITISV_010747</name>
</gene>
<sequence>MQILNHAPPIKLDNNNYIWRTRMENVVFANGFEDHIEGLKVYPPKVEAQMVAGIKDLMTTNHSAMQLCEKFGHTVVSCYHRFDINFQGYNPKSDSTQVNKSNHNNQMQAMLASPSTINYEAWFFDTGATHHLSQDVDPLSDVQPYKGNEKVIVGNGMQIPILHTGAKFFPSPLKSLSVKKSLSCP</sequence>
<reference evidence="1" key="1">
    <citation type="journal article" date="2007" name="PLoS ONE">
        <title>The first genome sequence of an elite grapevine cultivar (Pinot noir Vitis vinifera L.): coping with a highly heterozygous genome.</title>
        <authorList>
            <person name="Velasco R."/>
            <person name="Zharkikh A."/>
            <person name="Troggio M."/>
            <person name="Cartwright D.A."/>
            <person name="Cestaro A."/>
            <person name="Pruss D."/>
            <person name="Pindo M."/>
            <person name="FitzGerald L.M."/>
            <person name="Vezzulli S."/>
            <person name="Reid J."/>
            <person name="Malacarne G."/>
            <person name="Iliev D."/>
            <person name="Coppola G."/>
            <person name="Wardell B."/>
            <person name="Micheletti D."/>
            <person name="Macalma T."/>
            <person name="Facci M."/>
            <person name="Mitchell J.T."/>
            <person name="Perazzolli M."/>
            <person name="Eldredge G."/>
            <person name="Gatto P."/>
            <person name="Oyzerski R."/>
            <person name="Moretto M."/>
            <person name="Gutin N."/>
            <person name="Stefanini M."/>
            <person name="Chen Y."/>
            <person name="Segala C."/>
            <person name="Davenport C."/>
            <person name="Dematte L."/>
            <person name="Mraz A."/>
            <person name="Battilana J."/>
            <person name="Stormo K."/>
            <person name="Costa F."/>
            <person name="Tao Q."/>
            <person name="Si-Ammour A."/>
            <person name="Harkins T."/>
            <person name="Lackey A."/>
            <person name="Perbost C."/>
            <person name="Taillon B."/>
            <person name="Stella A."/>
            <person name="Solovyev V."/>
            <person name="Fawcett J.A."/>
            <person name="Sterck L."/>
            <person name="Vandepoele K."/>
            <person name="Grando S.M."/>
            <person name="Toppo S."/>
            <person name="Moser C."/>
            <person name="Lanchbury J."/>
            <person name="Bogden R."/>
            <person name="Skolnick M."/>
            <person name="Sgaramella V."/>
            <person name="Bhatnagar S.K."/>
            <person name="Fontana P."/>
            <person name="Gutin A."/>
            <person name="Van de Peer Y."/>
            <person name="Salamini F."/>
            <person name="Viola R."/>
        </authorList>
    </citation>
    <scope>NUCLEOTIDE SEQUENCE</scope>
</reference>
<name>A5BW91_VITVI</name>
<protein>
    <recommendedName>
        <fullName evidence="2">Retrovirus-related Pol polyprotein from transposon RE2</fullName>
    </recommendedName>
</protein>
<organism evidence="1">
    <name type="scientific">Vitis vinifera</name>
    <name type="common">Grape</name>
    <dbReference type="NCBI Taxonomy" id="29760"/>
    <lineage>
        <taxon>Eukaryota</taxon>
        <taxon>Viridiplantae</taxon>
        <taxon>Streptophyta</taxon>
        <taxon>Embryophyta</taxon>
        <taxon>Tracheophyta</taxon>
        <taxon>Spermatophyta</taxon>
        <taxon>Magnoliopsida</taxon>
        <taxon>eudicotyledons</taxon>
        <taxon>Gunneridae</taxon>
        <taxon>Pentapetalae</taxon>
        <taxon>rosids</taxon>
        <taxon>Vitales</taxon>
        <taxon>Vitaceae</taxon>
        <taxon>Viteae</taxon>
        <taxon>Vitis</taxon>
    </lineage>
</organism>